<dbReference type="Proteomes" id="UP000290283">
    <property type="component" value="Unassembled WGS sequence"/>
</dbReference>
<proteinExistence type="predicted"/>
<name>A0A4Q1K5L6_9FLAO</name>
<dbReference type="EMBL" id="SBKO01000001">
    <property type="protein sequence ID" value="RXR21203.1"/>
    <property type="molecule type" value="Genomic_DNA"/>
</dbReference>
<comment type="caution">
    <text evidence="2">The sequence shown here is derived from an EMBL/GenBank/DDBJ whole genome shotgun (WGS) entry which is preliminary data.</text>
</comment>
<dbReference type="InterPro" id="IPR036680">
    <property type="entry name" value="SPOR-like_sf"/>
</dbReference>
<dbReference type="RefSeq" id="WP_129434847.1">
    <property type="nucleotide sequence ID" value="NZ_SBKO01000001.1"/>
</dbReference>
<reference evidence="3" key="1">
    <citation type="submission" date="2019-01" db="EMBL/GenBank/DDBJ databases">
        <title>Cytophagaceae bacterium strain CAR-16.</title>
        <authorList>
            <person name="Chen W.-M."/>
        </authorList>
    </citation>
    <scope>NUCLEOTIDE SEQUENCE [LARGE SCALE GENOMIC DNA]</scope>
    <source>
        <strain evidence="3">LLJ-11</strain>
    </source>
</reference>
<sequence length="129" mass="15134">MRILTNSIRPTLALFLLFINWNSFSQEAKSTISQDPRFEQLLSEKRKINSSITIHDRFKIQIFTGDAENSKKTLTEFRKTNKSVDATIVFHTPIYKVWVGSFKTRIEAEKKLQELRKKFPNAFLIKPNK</sequence>
<dbReference type="AlphaFoldDB" id="A0A4Q1K5L6"/>
<dbReference type="Gene3D" id="3.30.70.1070">
    <property type="entry name" value="Sporulation related repeat"/>
    <property type="match status" value="1"/>
</dbReference>
<feature type="domain" description="SPOR" evidence="1">
    <location>
        <begin position="58"/>
        <end position="126"/>
    </location>
</feature>
<dbReference type="GO" id="GO:0042834">
    <property type="term" value="F:peptidoglycan binding"/>
    <property type="evidence" value="ECO:0007669"/>
    <property type="project" value="InterPro"/>
</dbReference>
<protein>
    <submittedName>
        <fullName evidence="2">SPOR domain-containing protein</fullName>
    </submittedName>
</protein>
<evidence type="ECO:0000313" key="2">
    <source>
        <dbReference type="EMBL" id="RXR21203.1"/>
    </source>
</evidence>
<evidence type="ECO:0000313" key="3">
    <source>
        <dbReference type="Proteomes" id="UP000290283"/>
    </source>
</evidence>
<dbReference type="Pfam" id="PF05036">
    <property type="entry name" value="SPOR"/>
    <property type="match status" value="1"/>
</dbReference>
<organism evidence="2 3">
    <name type="scientific">Flavobacterium amnicola</name>
    <dbReference type="NCBI Taxonomy" id="2506422"/>
    <lineage>
        <taxon>Bacteria</taxon>
        <taxon>Pseudomonadati</taxon>
        <taxon>Bacteroidota</taxon>
        <taxon>Flavobacteriia</taxon>
        <taxon>Flavobacteriales</taxon>
        <taxon>Flavobacteriaceae</taxon>
        <taxon>Flavobacterium</taxon>
    </lineage>
</organism>
<evidence type="ECO:0000259" key="1">
    <source>
        <dbReference type="Pfam" id="PF05036"/>
    </source>
</evidence>
<gene>
    <name evidence="2" type="ORF">EQG63_04495</name>
</gene>
<dbReference type="OrthoDB" id="2473397at2"/>
<dbReference type="InterPro" id="IPR007730">
    <property type="entry name" value="SPOR-like_dom"/>
</dbReference>
<dbReference type="SUPFAM" id="SSF110997">
    <property type="entry name" value="Sporulation related repeat"/>
    <property type="match status" value="1"/>
</dbReference>
<keyword evidence="3" id="KW-1185">Reference proteome</keyword>
<accession>A0A4Q1K5L6</accession>